<organism evidence="2 3">
    <name type="scientific">Acetoanaerobium pronyense</name>
    <dbReference type="NCBI Taxonomy" id="1482736"/>
    <lineage>
        <taxon>Bacteria</taxon>
        <taxon>Bacillati</taxon>
        <taxon>Bacillota</taxon>
        <taxon>Clostridia</taxon>
        <taxon>Peptostreptococcales</taxon>
        <taxon>Filifactoraceae</taxon>
        <taxon>Acetoanaerobium</taxon>
    </lineage>
</organism>
<dbReference type="RefSeq" id="WP_209661435.1">
    <property type="nucleotide sequence ID" value="NZ_JAGGLI010000027.1"/>
</dbReference>
<evidence type="ECO:0000313" key="2">
    <source>
        <dbReference type="EMBL" id="MBP2028384.1"/>
    </source>
</evidence>
<name>A0ABS4KP38_9FIRM</name>
<evidence type="ECO:0000259" key="1">
    <source>
        <dbReference type="PROSITE" id="PS50206"/>
    </source>
</evidence>
<dbReference type="PROSITE" id="PS50206">
    <property type="entry name" value="RHODANESE_3"/>
    <property type="match status" value="1"/>
</dbReference>
<protein>
    <submittedName>
        <fullName evidence="2">Rhodanese-related sulfurtransferase</fullName>
    </submittedName>
</protein>
<comment type="caution">
    <text evidence="2">The sequence shown here is derived from an EMBL/GenBank/DDBJ whole genome shotgun (WGS) entry which is preliminary data.</text>
</comment>
<keyword evidence="3" id="KW-1185">Reference proteome</keyword>
<dbReference type="InterPro" id="IPR001763">
    <property type="entry name" value="Rhodanese-like_dom"/>
</dbReference>
<sequence>MLDAGFKTVKALDGGFDAWKDEGYPLEPK</sequence>
<feature type="domain" description="Rhodanese" evidence="1">
    <location>
        <begin position="1"/>
        <end position="28"/>
    </location>
</feature>
<proteinExistence type="predicted"/>
<reference evidence="2 3" key="1">
    <citation type="submission" date="2021-03" db="EMBL/GenBank/DDBJ databases">
        <title>Genomic Encyclopedia of Type Strains, Phase IV (KMG-IV): sequencing the most valuable type-strain genomes for metagenomic binning, comparative biology and taxonomic classification.</title>
        <authorList>
            <person name="Goeker M."/>
        </authorList>
    </citation>
    <scope>NUCLEOTIDE SEQUENCE [LARGE SCALE GENOMIC DNA]</scope>
    <source>
        <strain evidence="2 3">DSM 27512</strain>
    </source>
</reference>
<dbReference type="EMBL" id="JAGGLI010000027">
    <property type="protein sequence ID" value="MBP2028384.1"/>
    <property type="molecule type" value="Genomic_DNA"/>
</dbReference>
<dbReference type="Proteomes" id="UP001314903">
    <property type="component" value="Unassembled WGS sequence"/>
</dbReference>
<evidence type="ECO:0000313" key="3">
    <source>
        <dbReference type="Proteomes" id="UP001314903"/>
    </source>
</evidence>
<dbReference type="Gene3D" id="3.40.250.10">
    <property type="entry name" value="Rhodanese-like domain"/>
    <property type="match status" value="1"/>
</dbReference>
<dbReference type="InterPro" id="IPR036873">
    <property type="entry name" value="Rhodanese-like_dom_sf"/>
</dbReference>
<dbReference type="SUPFAM" id="SSF52821">
    <property type="entry name" value="Rhodanese/Cell cycle control phosphatase"/>
    <property type="match status" value="1"/>
</dbReference>
<accession>A0ABS4KP38</accession>
<gene>
    <name evidence="2" type="ORF">J2Z35_002185</name>
</gene>